<dbReference type="SUPFAM" id="SSF55120">
    <property type="entry name" value="Pseudouridine synthase"/>
    <property type="match status" value="1"/>
</dbReference>
<evidence type="ECO:0000259" key="5">
    <source>
        <dbReference type="PROSITE" id="PS50984"/>
    </source>
</evidence>
<organism evidence="6">
    <name type="scientific">Magnetococcus massalia (strain MO-1)</name>
    <dbReference type="NCBI Taxonomy" id="451514"/>
    <lineage>
        <taxon>Bacteria</taxon>
        <taxon>Pseudomonadati</taxon>
        <taxon>Pseudomonadota</taxon>
        <taxon>Magnetococcia</taxon>
        <taxon>Magnetococcales</taxon>
        <taxon>Magnetococcaceae</taxon>
        <taxon>Magnetococcus</taxon>
    </lineage>
</organism>
<dbReference type="InterPro" id="IPR043165">
    <property type="entry name" value="TruD_insert_sf"/>
</dbReference>
<dbReference type="InterPro" id="IPR042214">
    <property type="entry name" value="TruD_catalytic"/>
</dbReference>
<keyword evidence="3 4" id="KW-0413">Isomerase</keyword>
<dbReference type="InterPro" id="IPR011760">
    <property type="entry name" value="PsdUridine_synth_TruD_insert"/>
</dbReference>
<dbReference type="GO" id="GO:0003723">
    <property type="term" value="F:RNA binding"/>
    <property type="evidence" value="ECO:0007669"/>
    <property type="project" value="InterPro"/>
</dbReference>
<dbReference type="PROSITE" id="PS50984">
    <property type="entry name" value="TRUD"/>
    <property type="match status" value="1"/>
</dbReference>
<gene>
    <name evidence="4 6" type="primary">truD</name>
    <name evidence="6" type="ORF">MAGMO_3485</name>
</gene>
<evidence type="ECO:0000256" key="1">
    <source>
        <dbReference type="ARBA" id="ARBA00007953"/>
    </source>
</evidence>
<dbReference type="HAMAP" id="MF_01082">
    <property type="entry name" value="TruD"/>
    <property type="match status" value="1"/>
</dbReference>
<dbReference type="GO" id="GO:0005829">
    <property type="term" value="C:cytosol"/>
    <property type="evidence" value="ECO:0007669"/>
    <property type="project" value="TreeGrafter"/>
</dbReference>
<dbReference type="Gene3D" id="3.30.2350.20">
    <property type="entry name" value="TruD, catalytic domain"/>
    <property type="match status" value="1"/>
</dbReference>
<feature type="active site" description="Nucleophile" evidence="4">
    <location>
        <position position="57"/>
    </location>
</feature>
<evidence type="ECO:0000256" key="2">
    <source>
        <dbReference type="ARBA" id="ARBA00022694"/>
    </source>
</evidence>
<dbReference type="GO" id="GO:0160150">
    <property type="term" value="F:tRNA pseudouridine(13) synthase activity"/>
    <property type="evidence" value="ECO:0007669"/>
    <property type="project" value="UniProtKB-EC"/>
</dbReference>
<dbReference type="Pfam" id="PF01142">
    <property type="entry name" value="TruD"/>
    <property type="match status" value="2"/>
</dbReference>
<dbReference type="Gene3D" id="3.30.2340.10">
    <property type="entry name" value="TruD, insertion domain"/>
    <property type="match status" value="1"/>
</dbReference>
<accession>A0A1S7LP87</accession>
<dbReference type="InterPro" id="IPR050170">
    <property type="entry name" value="TruD_pseudoU_synthase"/>
</dbReference>
<dbReference type="PROSITE" id="PS01268">
    <property type="entry name" value="UPF0024"/>
    <property type="match status" value="1"/>
</dbReference>
<dbReference type="InterPro" id="IPR020119">
    <property type="entry name" value="PsdUridine_synth_TruD_CS"/>
</dbReference>
<evidence type="ECO:0000256" key="4">
    <source>
        <dbReference type="HAMAP-Rule" id="MF_01082"/>
    </source>
</evidence>
<evidence type="ECO:0000256" key="3">
    <source>
        <dbReference type="ARBA" id="ARBA00023235"/>
    </source>
</evidence>
<comment type="catalytic activity">
    <reaction evidence="4">
        <text>uridine(13) in tRNA = pseudouridine(13) in tRNA</text>
        <dbReference type="Rhea" id="RHEA:42540"/>
        <dbReference type="Rhea" id="RHEA-COMP:10105"/>
        <dbReference type="Rhea" id="RHEA-COMP:10106"/>
        <dbReference type="ChEBI" id="CHEBI:65314"/>
        <dbReference type="ChEBI" id="CHEBI:65315"/>
        <dbReference type="EC" id="5.4.99.27"/>
    </reaction>
</comment>
<dbReference type="InterPro" id="IPR020103">
    <property type="entry name" value="PsdUridine_synth_cat_dom_sf"/>
</dbReference>
<reference evidence="6" key="1">
    <citation type="submission" date="2015-04" db="EMBL/GenBank/DDBJ databases">
        <authorList>
            <person name="Syromyatnikov M.Y."/>
            <person name="Popov V.N."/>
        </authorList>
    </citation>
    <scope>NUCLEOTIDE SEQUENCE</scope>
    <source>
        <strain evidence="6">MO-1</strain>
    </source>
</reference>
<name>A0A1S7LP87_MAGMO</name>
<dbReference type="PANTHER" id="PTHR47811">
    <property type="entry name" value="TRNA PSEUDOURIDINE SYNTHASE D"/>
    <property type="match status" value="1"/>
</dbReference>
<keyword evidence="2 4" id="KW-0819">tRNA processing</keyword>
<feature type="domain" description="TRUD" evidence="5">
    <location>
        <begin position="140"/>
        <end position="288"/>
    </location>
</feature>
<dbReference type="PANTHER" id="PTHR47811:SF1">
    <property type="entry name" value="TRNA PSEUDOURIDINE SYNTHASE D"/>
    <property type="match status" value="1"/>
</dbReference>
<dbReference type="InterPro" id="IPR001656">
    <property type="entry name" value="PsdUridine_synth_TruD"/>
</dbReference>
<comment type="function">
    <text evidence="4">Responsible for synthesis of pseudouridine from uracil-13 in transfer RNAs.</text>
</comment>
<proteinExistence type="inferred from homology"/>
<comment type="similarity">
    <text evidence="1 4">Belongs to the pseudouridine synthase TruD family.</text>
</comment>
<sequence length="323" mass="36298">MEDFWVEELRPKPLSGDGEHWIVRLEKRDMTTDQLAHQLAKRVGISRGDVGYAGLKDRQGVTLQDFSLHLPGKELPKGWQEGLPAGVVVRDIGRDRRKIKPGMLSGNAFTIRLRGCGVALAEEERAQSVRLIADEINQFGVPNFFGPQRFGRDGDNVAEGLKQLRRGRKGRRGDRHKRGILLSAVRSDLFNRLLAARMQEGLFKQLLPGDVAQLAGRTGAFLVEDFESEHTRFEAKEIHPSGPLFGSHMLLPEGRAGEMERSLMEQESETIELLEKNGMKGARRALRLFPSDFGQQWEGSDLILTFTLPRGCYATSVVREFLK</sequence>
<dbReference type="AlphaFoldDB" id="A0A1S7LP87"/>
<protein>
    <recommendedName>
        <fullName evidence="4">tRNA pseudouridine synthase D</fullName>
        <ecNumber evidence="4">5.4.99.27</ecNumber>
    </recommendedName>
    <alternativeName>
        <fullName evidence="4">tRNA pseudouridine(13) synthase</fullName>
    </alternativeName>
    <alternativeName>
        <fullName evidence="4">tRNA pseudouridylate synthase D</fullName>
    </alternativeName>
    <alternativeName>
        <fullName evidence="4">tRNA-uridine isomerase D</fullName>
    </alternativeName>
</protein>
<dbReference type="EMBL" id="LO017727">
    <property type="protein sequence ID" value="CRH07621.1"/>
    <property type="molecule type" value="Genomic_DNA"/>
</dbReference>
<dbReference type="GO" id="GO:0031119">
    <property type="term" value="P:tRNA pseudouridine synthesis"/>
    <property type="evidence" value="ECO:0007669"/>
    <property type="project" value="UniProtKB-UniRule"/>
</dbReference>
<dbReference type="EC" id="5.4.99.27" evidence="4"/>
<evidence type="ECO:0000313" key="6">
    <source>
        <dbReference type="EMBL" id="CRH07621.1"/>
    </source>
</evidence>